<gene>
    <name evidence="2" type="ORF">ACFQXB_08635</name>
</gene>
<feature type="compositionally biased region" description="Low complexity" evidence="1">
    <location>
        <begin position="82"/>
        <end position="117"/>
    </location>
</feature>
<keyword evidence="3" id="KW-1185">Reference proteome</keyword>
<feature type="compositionally biased region" description="Low complexity" evidence="1">
    <location>
        <begin position="133"/>
        <end position="150"/>
    </location>
</feature>
<dbReference type="RefSeq" id="WP_377402205.1">
    <property type="nucleotide sequence ID" value="NZ_JBHTFQ010000004.1"/>
</dbReference>
<reference evidence="3" key="1">
    <citation type="journal article" date="2019" name="Int. J. Syst. Evol. Microbiol.">
        <title>The Global Catalogue of Microorganisms (GCM) 10K type strain sequencing project: providing services to taxonomists for standard genome sequencing and annotation.</title>
        <authorList>
            <consortium name="The Broad Institute Genomics Platform"/>
            <consortium name="The Broad Institute Genome Sequencing Center for Infectious Disease"/>
            <person name="Wu L."/>
            <person name="Ma J."/>
        </authorList>
    </citation>
    <scope>NUCLEOTIDE SEQUENCE [LARGE SCALE GENOMIC DNA]</scope>
    <source>
        <strain evidence="3">CGMCC 1.12750</strain>
    </source>
</reference>
<feature type="region of interest" description="Disordered" evidence="1">
    <location>
        <begin position="82"/>
        <end position="200"/>
    </location>
</feature>
<comment type="caution">
    <text evidence="2">The sequence shown here is derived from an EMBL/GenBank/DDBJ whole genome shotgun (WGS) entry which is preliminary data.</text>
</comment>
<feature type="compositionally biased region" description="Low complexity" evidence="1">
    <location>
        <begin position="187"/>
        <end position="198"/>
    </location>
</feature>
<accession>A0ABW2UJY7</accession>
<name>A0ABW2UJY7_9RHOB</name>
<organism evidence="2 3">
    <name type="scientific">Plastorhodobacter daqingensis</name>
    <dbReference type="NCBI Taxonomy" id="1387281"/>
    <lineage>
        <taxon>Bacteria</taxon>
        <taxon>Pseudomonadati</taxon>
        <taxon>Pseudomonadota</taxon>
        <taxon>Alphaproteobacteria</taxon>
        <taxon>Rhodobacterales</taxon>
        <taxon>Paracoccaceae</taxon>
        <taxon>Plastorhodobacter</taxon>
    </lineage>
</organism>
<proteinExistence type="predicted"/>
<sequence length="366" mass="38686">MQDKTLDRAEQDLLSVIRDLHAEKGAFDRDVLLVVARGRGLEVGRALGRLRALGLVEEIERRPFLLRRLFGARTRTLLQPVARPEAPEAEPAAPQPDQSAVAASTPVAEAPPAAATDPMPPSDEATPGASGLAIAAAEDQPATAPTTPTTGSDHAVPPQHPDLPADPRAAPPKDQPRAPSPLPRPARPTAAERAAASAYTEELGGTPAVIVTPAPAIDPALLESLREVIEGLGMEMTMAGDALVAHRIARGDSAAEALSQLVLYAFAHAVRHDIISNGAVQALGLTDYAVEVMREIEKLRDAGEIGDARFEEDMRRLWALVSEGEEQARLAEELLSDPMGGAAPPALLPEELRQGGSGPDQDEDYF</sequence>
<protein>
    <recommendedName>
        <fullName evidence="4">DUF2336 domain-containing protein</fullName>
    </recommendedName>
</protein>
<evidence type="ECO:0000313" key="2">
    <source>
        <dbReference type="EMBL" id="MFC7704258.1"/>
    </source>
</evidence>
<evidence type="ECO:0000256" key="1">
    <source>
        <dbReference type="SAM" id="MobiDB-lite"/>
    </source>
</evidence>
<evidence type="ECO:0008006" key="4">
    <source>
        <dbReference type="Google" id="ProtNLM"/>
    </source>
</evidence>
<evidence type="ECO:0000313" key="3">
    <source>
        <dbReference type="Proteomes" id="UP001596516"/>
    </source>
</evidence>
<feature type="region of interest" description="Disordered" evidence="1">
    <location>
        <begin position="333"/>
        <end position="366"/>
    </location>
</feature>
<dbReference type="EMBL" id="JBHTFQ010000004">
    <property type="protein sequence ID" value="MFC7704258.1"/>
    <property type="molecule type" value="Genomic_DNA"/>
</dbReference>
<dbReference type="Proteomes" id="UP001596516">
    <property type="component" value="Unassembled WGS sequence"/>
</dbReference>